<dbReference type="Proteomes" id="UP000190541">
    <property type="component" value="Unassembled WGS sequence"/>
</dbReference>
<gene>
    <name evidence="3" type="ORF">SAMN05660226_02380</name>
</gene>
<dbReference type="EMBL" id="FUYS01000005">
    <property type="protein sequence ID" value="SKB63358.1"/>
    <property type="molecule type" value="Genomic_DNA"/>
</dbReference>
<dbReference type="InterPro" id="IPR012338">
    <property type="entry name" value="Beta-lactam/transpept-like"/>
</dbReference>
<evidence type="ECO:0000313" key="3">
    <source>
        <dbReference type="EMBL" id="SKB63358.1"/>
    </source>
</evidence>
<feature type="domain" description="Beta-lactamase-related" evidence="2">
    <location>
        <begin position="40"/>
        <end position="342"/>
    </location>
</feature>
<keyword evidence="1" id="KW-0732">Signal</keyword>
<feature type="chain" id="PRO_5012956324" evidence="1">
    <location>
        <begin position="21"/>
        <end position="547"/>
    </location>
</feature>
<dbReference type="Gene3D" id="3.40.710.10">
    <property type="entry name" value="DD-peptidase/beta-lactamase superfamily"/>
    <property type="match status" value="1"/>
</dbReference>
<evidence type="ECO:0000313" key="4">
    <source>
        <dbReference type="Proteomes" id="UP000190541"/>
    </source>
</evidence>
<dbReference type="PANTHER" id="PTHR46825">
    <property type="entry name" value="D-ALANYL-D-ALANINE-CARBOXYPEPTIDASE/ENDOPEPTIDASE AMPH"/>
    <property type="match status" value="1"/>
</dbReference>
<sequence>MKKKNWAVALCFFWFHMVNAQTGLERSLGQAFDKLLASRDVKAPGAVIIASMAGKPFYEKAVGLASRELGTPLTTDAVFEAASVSKQFTATAVLKLIESGRLTLEDDIRTYIPELPDYGQTMTIRHLLTMTSGLRDWRNITYLMGRPTYEHVYTQDEALEIISEQQGLNFLPGEQYSYSNSNYDLLAILVSRLADDTFIDYATENVLRPVQFEYAHWRGNPYTIVPNKAQPYDKAAGKYVLSPVVEKTHGAAGMLVTAKDLIKWADFWAVDGFGSTLSTMRTQQGVLNNGDTIAYSCGGVWVRSLSGYTEVAHSGLLGGFRAWIAHYPALGLSVAYLTNDKTFALSEVRGCVEKVLQSRETGHPAPAKQPISASLIRQLAGHYRNTKGFHVAELKQQGEVLKLGADTIYSLTADTLLIGETRFVIRDDTTLEQVGQDETIVYKKCAFPANLSNRLTDFSGTYTCLDIDLALEFVVEAGKLKVYRKPYDGTVLYPAYEDGGEVGFYGFLTGLKTVFRFSKDQYGQRVLYVSIPRAENFRFAYQMAENR</sequence>
<protein>
    <submittedName>
        <fullName evidence="3">CubicO group peptidase, beta-lactamase class C family</fullName>
    </submittedName>
</protein>
<accession>A0A1T5CV01</accession>
<proteinExistence type="predicted"/>
<evidence type="ECO:0000256" key="1">
    <source>
        <dbReference type="SAM" id="SignalP"/>
    </source>
</evidence>
<dbReference type="STRING" id="623280.SAMN05660226_02380"/>
<organism evidence="3 4">
    <name type="scientific">Parapedobacter luteus</name>
    <dbReference type="NCBI Taxonomy" id="623280"/>
    <lineage>
        <taxon>Bacteria</taxon>
        <taxon>Pseudomonadati</taxon>
        <taxon>Bacteroidota</taxon>
        <taxon>Sphingobacteriia</taxon>
        <taxon>Sphingobacteriales</taxon>
        <taxon>Sphingobacteriaceae</taxon>
        <taxon>Parapedobacter</taxon>
    </lineage>
</organism>
<dbReference type="InterPro" id="IPR001466">
    <property type="entry name" value="Beta-lactam-related"/>
</dbReference>
<dbReference type="PANTHER" id="PTHR46825:SF9">
    <property type="entry name" value="BETA-LACTAMASE-RELATED DOMAIN-CONTAINING PROTEIN"/>
    <property type="match status" value="1"/>
</dbReference>
<dbReference type="Pfam" id="PF00144">
    <property type="entry name" value="Beta-lactamase"/>
    <property type="match status" value="1"/>
</dbReference>
<dbReference type="OrthoDB" id="9793489at2"/>
<evidence type="ECO:0000259" key="2">
    <source>
        <dbReference type="Pfam" id="PF00144"/>
    </source>
</evidence>
<feature type="signal peptide" evidence="1">
    <location>
        <begin position="1"/>
        <end position="20"/>
    </location>
</feature>
<dbReference type="InterPro" id="IPR050491">
    <property type="entry name" value="AmpC-like"/>
</dbReference>
<reference evidence="3 4" key="1">
    <citation type="submission" date="2017-02" db="EMBL/GenBank/DDBJ databases">
        <authorList>
            <person name="Peterson S.W."/>
        </authorList>
    </citation>
    <scope>NUCLEOTIDE SEQUENCE [LARGE SCALE GENOMIC DNA]</scope>
    <source>
        <strain evidence="3 4">DSM 22899</strain>
    </source>
</reference>
<dbReference type="AlphaFoldDB" id="A0A1T5CV01"/>
<dbReference type="RefSeq" id="WP_079717069.1">
    <property type="nucleotide sequence ID" value="NZ_FUYS01000005.1"/>
</dbReference>
<dbReference type="SUPFAM" id="SSF56601">
    <property type="entry name" value="beta-lactamase/transpeptidase-like"/>
    <property type="match status" value="1"/>
</dbReference>
<name>A0A1T5CV01_9SPHI</name>
<keyword evidence="4" id="KW-1185">Reference proteome</keyword>